<protein>
    <submittedName>
        <fullName evidence="1">DUF3231 family protein</fullName>
    </submittedName>
</protein>
<reference evidence="1" key="1">
    <citation type="submission" date="2022-04" db="EMBL/GenBank/DDBJ databases">
        <title>Halobacillus sp. isolated from saltern.</title>
        <authorList>
            <person name="Won M."/>
            <person name="Lee C.-M."/>
            <person name="Woen H.-Y."/>
            <person name="Kwon S.-W."/>
        </authorList>
    </citation>
    <scope>NUCLEOTIDE SEQUENCE</scope>
    <source>
        <strain evidence="1">SSHM10-5</strain>
    </source>
</reference>
<keyword evidence="2" id="KW-1185">Reference proteome</keyword>
<accession>A0ABY4HF04</accession>
<dbReference type="InterPro" id="IPR012347">
    <property type="entry name" value="Ferritin-like"/>
</dbReference>
<dbReference type="Pfam" id="PF11553">
    <property type="entry name" value="DUF3231"/>
    <property type="match status" value="2"/>
</dbReference>
<dbReference type="Proteomes" id="UP000830326">
    <property type="component" value="Chromosome"/>
</dbReference>
<gene>
    <name evidence="1" type="ORF">MUO15_06375</name>
</gene>
<proteinExistence type="predicted"/>
<organism evidence="1 2">
    <name type="scientific">Halobacillus amylolyticus</name>
    <dbReference type="NCBI Taxonomy" id="2932259"/>
    <lineage>
        <taxon>Bacteria</taxon>
        <taxon>Bacillati</taxon>
        <taxon>Bacillota</taxon>
        <taxon>Bacilli</taxon>
        <taxon>Bacillales</taxon>
        <taxon>Bacillaceae</taxon>
        <taxon>Halobacillus</taxon>
    </lineage>
</organism>
<dbReference type="RefSeq" id="WP_245034472.1">
    <property type="nucleotide sequence ID" value="NZ_CP095075.1"/>
</dbReference>
<dbReference type="InterPro" id="IPR021617">
    <property type="entry name" value="DUF3231"/>
</dbReference>
<sequence length="355" mass="40500">MDSTQHPSDKDKQIEDQIFEHQQHLQLNAAELGDLWSNYMGDSLSSCMFEHFIATVQDDEIKDLLLFNQGISKRHLATIAELFTKEEIPVPDGFGPSDINKSAPRLFEDTYILFYIQQMSISAYGQYTRALTTSIRQDIIDFYQQGIRELNEIYERSTHLLLKKGTISKPPKIPYPKKVDFVENTSFTSVFSKKSRPLASLEIKYLSINISTNILGKALMMGFSQVASSKRLRKLFQTGRDLANKQIKQYGALLTNDNIPSPTLMDSSVTDSQVAPFSDKLMLYHASLANQIGLENIGTSMSRTLRHDIHVKYEKFIIEIGLYSNHGQQLMIDHGWFEQPPLAPDRDKIVRNTIQ</sequence>
<evidence type="ECO:0000313" key="1">
    <source>
        <dbReference type="EMBL" id="UOR13111.1"/>
    </source>
</evidence>
<name>A0ABY4HF04_9BACI</name>
<dbReference type="Gene3D" id="1.20.1260.10">
    <property type="match status" value="2"/>
</dbReference>
<evidence type="ECO:0000313" key="2">
    <source>
        <dbReference type="Proteomes" id="UP000830326"/>
    </source>
</evidence>
<dbReference type="EMBL" id="CP095075">
    <property type="protein sequence ID" value="UOR13111.1"/>
    <property type="molecule type" value="Genomic_DNA"/>
</dbReference>